<gene>
    <name evidence="1" type="ORF">AGOR_G00135980</name>
</gene>
<proteinExistence type="predicted"/>
<comment type="caution">
    <text evidence="1">The sequence shown here is derived from an EMBL/GenBank/DDBJ whole genome shotgun (WGS) entry which is preliminary data.</text>
</comment>
<accession>A0A8T3D4Y9</accession>
<name>A0A8T3D4Y9_9TELE</name>
<evidence type="ECO:0000313" key="1">
    <source>
        <dbReference type="EMBL" id="KAI1892673.1"/>
    </source>
</evidence>
<dbReference type="Proteomes" id="UP000829720">
    <property type="component" value="Unassembled WGS sequence"/>
</dbReference>
<organism evidence="1 2">
    <name type="scientific">Albula goreensis</name>
    <dbReference type="NCBI Taxonomy" id="1534307"/>
    <lineage>
        <taxon>Eukaryota</taxon>
        <taxon>Metazoa</taxon>
        <taxon>Chordata</taxon>
        <taxon>Craniata</taxon>
        <taxon>Vertebrata</taxon>
        <taxon>Euteleostomi</taxon>
        <taxon>Actinopterygii</taxon>
        <taxon>Neopterygii</taxon>
        <taxon>Teleostei</taxon>
        <taxon>Albuliformes</taxon>
        <taxon>Albulidae</taxon>
        <taxon>Albula</taxon>
    </lineage>
</organism>
<dbReference type="AlphaFoldDB" id="A0A8T3D4Y9"/>
<keyword evidence="2" id="KW-1185">Reference proteome</keyword>
<dbReference type="EMBL" id="JAERUA010000012">
    <property type="protein sequence ID" value="KAI1892673.1"/>
    <property type="molecule type" value="Genomic_DNA"/>
</dbReference>
<sequence length="147" mass="16566">MFLNMGFEGQMALCCLTDAYLTRVKSSTSITVPPSAVVENRAAFVLRENMHSMAKDGEVAEDVTVNCHQGVWNVHGDARKLEQLCEVPGEHHRLECTCVRALRPRNRFSTNGQTSLSDSPPSTPTTHTAFYVFHFICVRYSLCYQFF</sequence>
<reference evidence="1" key="1">
    <citation type="submission" date="2021-01" db="EMBL/GenBank/DDBJ databases">
        <authorList>
            <person name="Zahm M."/>
            <person name="Roques C."/>
            <person name="Cabau C."/>
            <person name="Klopp C."/>
            <person name="Donnadieu C."/>
            <person name="Jouanno E."/>
            <person name="Lampietro C."/>
            <person name="Louis A."/>
            <person name="Herpin A."/>
            <person name="Echchiki A."/>
            <person name="Berthelot C."/>
            <person name="Parey E."/>
            <person name="Roest-Crollius H."/>
            <person name="Braasch I."/>
            <person name="Postlethwait J."/>
            <person name="Bobe J."/>
            <person name="Montfort J."/>
            <person name="Bouchez O."/>
            <person name="Begum T."/>
            <person name="Mejri S."/>
            <person name="Adams A."/>
            <person name="Chen W.-J."/>
            <person name="Guiguen Y."/>
        </authorList>
    </citation>
    <scope>NUCLEOTIDE SEQUENCE</scope>
    <source>
        <tissue evidence="1">Blood</tissue>
    </source>
</reference>
<protein>
    <submittedName>
        <fullName evidence="1">Uncharacterized protein</fullName>
    </submittedName>
</protein>
<evidence type="ECO:0000313" key="2">
    <source>
        <dbReference type="Proteomes" id="UP000829720"/>
    </source>
</evidence>